<dbReference type="Pfam" id="PF00011">
    <property type="entry name" value="HSP20"/>
    <property type="match status" value="1"/>
</dbReference>
<dbReference type="PROSITE" id="PS01031">
    <property type="entry name" value="SHSP"/>
    <property type="match status" value="1"/>
</dbReference>
<proteinExistence type="inferred from homology"/>
<dbReference type="RefSeq" id="WP_197328329.1">
    <property type="nucleotide sequence ID" value="NZ_CP115944.1"/>
</dbReference>
<evidence type="ECO:0000256" key="2">
    <source>
        <dbReference type="RuleBase" id="RU003616"/>
    </source>
</evidence>
<keyword evidence="4" id="KW-0346">Stress response</keyword>
<comment type="similarity">
    <text evidence="1 2">Belongs to the small heat shock protein (HSP20) family.</text>
</comment>
<dbReference type="AlphaFoldDB" id="G3A6X1"/>
<feature type="domain" description="SHSP" evidence="3">
    <location>
        <begin position="27"/>
        <end position="140"/>
    </location>
</feature>
<dbReference type="CDD" id="cd06464">
    <property type="entry name" value="ACD_sHsps-like"/>
    <property type="match status" value="1"/>
</dbReference>
<evidence type="ECO:0000313" key="4">
    <source>
        <dbReference type="EMBL" id="CCA86229.1"/>
    </source>
</evidence>
<dbReference type="InterPro" id="IPR002068">
    <property type="entry name" value="A-crystallin/Hsp20_dom"/>
</dbReference>
<reference evidence="4" key="2">
    <citation type="submission" date="2011-04" db="EMBL/GenBank/DDBJ databases">
        <authorList>
            <person name="Genoscope - CEA"/>
        </authorList>
    </citation>
    <scope>NUCLEOTIDE SEQUENCE</scope>
    <source>
        <strain evidence="4">R24</strain>
    </source>
</reference>
<evidence type="ECO:0000259" key="3">
    <source>
        <dbReference type="PROSITE" id="PS01031"/>
    </source>
</evidence>
<dbReference type="SUPFAM" id="SSF49764">
    <property type="entry name" value="HSP20-like chaperones"/>
    <property type="match status" value="1"/>
</dbReference>
<dbReference type="InterPro" id="IPR008978">
    <property type="entry name" value="HSP20-like_chaperone"/>
</dbReference>
<dbReference type="InterPro" id="IPR031107">
    <property type="entry name" value="Small_HSP"/>
</dbReference>
<organism evidence="4">
    <name type="scientific">Ralstonia syzygii R24</name>
    <dbReference type="NCBI Taxonomy" id="907261"/>
    <lineage>
        <taxon>Bacteria</taxon>
        <taxon>Pseudomonadati</taxon>
        <taxon>Pseudomonadota</taxon>
        <taxon>Betaproteobacteria</taxon>
        <taxon>Burkholderiales</taxon>
        <taxon>Burkholderiaceae</taxon>
        <taxon>Ralstonia</taxon>
        <taxon>Ralstonia solanacearum species complex</taxon>
    </lineage>
</organism>
<accession>G3A6X1</accession>
<name>G3A6X1_9RALS</name>
<reference evidence="4" key="1">
    <citation type="journal article" date="2011" name="PLoS ONE">
        <title>Ralstonia syzygii, the Blood Disease Bacterium and some Asian R. solanacearum strains form a single genomic species despite divergent lifestyles.</title>
        <authorList>
            <person name="Remenant B."/>
            <person name="de Cambiaire J.C."/>
            <person name="Cellier G."/>
            <person name="Jacobs J.M."/>
            <person name="Mangenot S."/>
            <person name="Barbe V."/>
            <person name="Lajus A."/>
            <person name="Vallenet D."/>
            <person name="Medigue C."/>
            <person name="Fegan M."/>
            <person name="Allen C."/>
            <person name="Prior P."/>
        </authorList>
    </citation>
    <scope>NUCLEOTIDE SEQUENCE</scope>
    <source>
        <strain evidence="4">R24</strain>
    </source>
</reference>
<protein>
    <submittedName>
        <fullName evidence="4">Heat shock protein Hsp20</fullName>
    </submittedName>
</protein>
<gene>
    <name evidence="4" type="ORF">RALSY_40445</name>
</gene>
<dbReference type="PANTHER" id="PTHR11527">
    <property type="entry name" value="HEAT-SHOCK PROTEIN 20 FAMILY MEMBER"/>
    <property type="match status" value="1"/>
</dbReference>
<sequence>MSQLRHYDPFAIEPVNDMFQSILRSFRGNMDSGLPFKVDVTESDTAYSVVAEIPGAKKDDIEVTVDRGTVMIAAKVERTSEQKEGARVLRSERYSGAMQRMFTLDASIDESKVDATYENGLLRVTLPKKEASPQQRVPIR</sequence>
<dbReference type="Gene3D" id="2.60.40.790">
    <property type="match status" value="1"/>
</dbReference>
<dbReference type="EMBL" id="FR854089">
    <property type="protein sequence ID" value="CCA86229.1"/>
    <property type="molecule type" value="Genomic_DNA"/>
</dbReference>
<evidence type="ECO:0000256" key="1">
    <source>
        <dbReference type="PROSITE-ProRule" id="PRU00285"/>
    </source>
</evidence>